<dbReference type="GO" id="GO:0004618">
    <property type="term" value="F:phosphoglycerate kinase activity"/>
    <property type="evidence" value="ECO:0007669"/>
    <property type="project" value="UniProtKB-UniRule"/>
</dbReference>
<keyword evidence="9 12" id="KW-0418">Kinase</keyword>
<dbReference type="EMBL" id="VUNL01000016">
    <property type="protein sequence ID" value="MSV25793.1"/>
    <property type="molecule type" value="Genomic_DNA"/>
</dbReference>
<keyword evidence="11 12" id="KW-0324">Glycolysis</keyword>
<feature type="binding site" evidence="13">
    <location>
        <position position="119"/>
    </location>
    <ligand>
        <name>(2R)-3-phosphoglycerate</name>
        <dbReference type="ChEBI" id="CHEBI:58272"/>
    </ligand>
</feature>
<evidence type="ECO:0000256" key="15">
    <source>
        <dbReference type="RuleBase" id="RU000532"/>
    </source>
</evidence>
<keyword evidence="17" id="KW-1185">Reference proteome</keyword>
<feature type="binding site" evidence="13">
    <location>
        <position position="152"/>
    </location>
    <ligand>
        <name>(2R)-3-phosphoglycerate</name>
        <dbReference type="ChEBI" id="CHEBI:58272"/>
    </ligand>
</feature>
<dbReference type="UniPathway" id="UPA00109">
    <property type="reaction ID" value="UER00185"/>
</dbReference>
<dbReference type="PANTHER" id="PTHR11406:SF23">
    <property type="entry name" value="PHOSPHOGLYCERATE KINASE 1, CHLOROPLASTIC-RELATED"/>
    <property type="match status" value="1"/>
</dbReference>
<evidence type="ECO:0000256" key="14">
    <source>
        <dbReference type="PIRSR" id="PIRSR000724-2"/>
    </source>
</evidence>
<dbReference type="InterPro" id="IPR001576">
    <property type="entry name" value="Phosphoglycerate_kinase"/>
</dbReference>
<evidence type="ECO:0000313" key="17">
    <source>
        <dbReference type="Proteomes" id="UP000430222"/>
    </source>
</evidence>
<evidence type="ECO:0000256" key="5">
    <source>
        <dbReference type="ARBA" id="ARBA00013061"/>
    </source>
</evidence>
<reference evidence="16 17" key="1">
    <citation type="submission" date="2019-08" db="EMBL/GenBank/DDBJ databases">
        <title>In-depth cultivation of the pig gut microbiome towards novel bacterial diversity and tailored functional studies.</title>
        <authorList>
            <person name="Wylensek D."/>
            <person name="Hitch T.C.A."/>
            <person name="Clavel T."/>
        </authorList>
    </citation>
    <scope>NUCLEOTIDE SEQUENCE [LARGE SCALE GENOMIC DNA]</scope>
    <source>
        <strain evidence="17">WCA-380-WT-3B3</strain>
    </source>
</reference>
<comment type="subunit">
    <text evidence="4 12">Monomer.</text>
</comment>
<dbReference type="HAMAP" id="MF_00145">
    <property type="entry name" value="Phosphoglyc_kinase"/>
    <property type="match status" value="1"/>
</dbReference>
<sequence length="405" mass="43524">MDKKTIKDVDVKGKKVFVRVDYNVPFDEHQNITNDTRMVRTLPTINYLLDHGAAVILACHIGRPTEAREPQFSTKHLVKHLSELLNKDVKWASDCVGPEAEKLAADLKPGEVLLLENLRYHKAEKKNDPEFAKQLASLADLAVDDAFGVSHRAHASNAGVPKYIECVAGFLMEKEINYIGKTLEAPQHPFVAIIGGAKVSDKIGVITNLLDKCDTIIIGGGMAHTFDAAKGLPIGDSLCEPDKYDLARDILKKAEEKGVKVVLPLDLAVANMFPLADAEKWKKEGKMKVVDVDKVEDGWEALDSGEKTSKAYVEALKGAKTVIWNGPMGVFECDEFAKGTLAVAKAVADATDAGAISIVGGGDSVAALKKTGLTDKISHVSTGGGATLEFLEGKEMPGIAAIADK</sequence>
<gene>
    <name evidence="12" type="primary">pgk</name>
    <name evidence="16" type="ORF">FYJ78_11600</name>
</gene>
<comment type="caution">
    <text evidence="16">The sequence shown here is derived from an EMBL/GenBank/DDBJ whole genome shotgun (WGS) entry which is preliminary data.</text>
</comment>
<dbReference type="FunFam" id="3.40.50.1260:FF:000006">
    <property type="entry name" value="Phosphoglycerate kinase"/>
    <property type="match status" value="1"/>
</dbReference>
<keyword evidence="8 12" id="KW-0547">Nucleotide-binding</keyword>
<dbReference type="PANTHER" id="PTHR11406">
    <property type="entry name" value="PHOSPHOGLYCERATE KINASE"/>
    <property type="match status" value="1"/>
</dbReference>
<evidence type="ECO:0000256" key="13">
    <source>
        <dbReference type="PIRSR" id="PIRSR000724-1"/>
    </source>
</evidence>
<evidence type="ECO:0000256" key="2">
    <source>
        <dbReference type="ARBA" id="ARBA00004838"/>
    </source>
</evidence>
<dbReference type="GO" id="GO:0006096">
    <property type="term" value="P:glycolytic process"/>
    <property type="evidence" value="ECO:0007669"/>
    <property type="project" value="UniProtKB-UniRule"/>
</dbReference>
<dbReference type="PIRSF" id="PIRSF000724">
    <property type="entry name" value="Pgk"/>
    <property type="match status" value="1"/>
</dbReference>
<evidence type="ECO:0000256" key="8">
    <source>
        <dbReference type="ARBA" id="ARBA00022741"/>
    </source>
</evidence>
<name>A0A6I2UUG0_9FIRM</name>
<evidence type="ECO:0000256" key="7">
    <source>
        <dbReference type="ARBA" id="ARBA00022679"/>
    </source>
</evidence>
<comment type="caution">
    <text evidence="12">Lacks conserved residue(s) required for the propagation of feature annotation.</text>
</comment>
<dbReference type="CDD" id="cd00318">
    <property type="entry name" value="Phosphoglycerate_kinase"/>
    <property type="match status" value="1"/>
</dbReference>
<evidence type="ECO:0000256" key="9">
    <source>
        <dbReference type="ARBA" id="ARBA00022777"/>
    </source>
</evidence>
<dbReference type="AlphaFoldDB" id="A0A6I2UUG0"/>
<proteinExistence type="inferred from homology"/>
<dbReference type="Pfam" id="PF00162">
    <property type="entry name" value="PGK"/>
    <property type="match status" value="1"/>
</dbReference>
<keyword evidence="7 12" id="KW-0808">Transferase</keyword>
<dbReference type="InterPro" id="IPR015911">
    <property type="entry name" value="Phosphoglycerate_kinase_CS"/>
</dbReference>
<evidence type="ECO:0000256" key="12">
    <source>
        <dbReference type="HAMAP-Rule" id="MF_00145"/>
    </source>
</evidence>
<comment type="catalytic activity">
    <reaction evidence="1 12 15">
        <text>(2R)-3-phosphoglycerate + ATP = (2R)-3-phospho-glyceroyl phosphate + ADP</text>
        <dbReference type="Rhea" id="RHEA:14801"/>
        <dbReference type="ChEBI" id="CHEBI:30616"/>
        <dbReference type="ChEBI" id="CHEBI:57604"/>
        <dbReference type="ChEBI" id="CHEBI:58272"/>
        <dbReference type="ChEBI" id="CHEBI:456216"/>
        <dbReference type="EC" id="2.7.2.3"/>
    </reaction>
</comment>
<evidence type="ECO:0000256" key="3">
    <source>
        <dbReference type="ARBA" id="ARBA00008982"/>
    </source>
</evidence>
<comment type="subcellular location">
    <subcellularLocation>
        <location evidence="12">Cytoplasm</location>
    </subcellularLocation>
</comment>
<comment type="similarity">
    <text evidence="3 12 15">Belongs to the phosphoglycerate kinase family.</text>
</comment>
<evidence type="ECO:0000256" key="6">
    <source>
        <dbReference type="ARBA" id="ARBA00016471"/>
    </source>
</evidence>
<feature type="binding site" evidence="12 14">
    <location>
        <position position="332"/>
    </location>
    <ligand>
        <name>ATP</name>
        <dbReference type="ChEBI" id="CHEBI:30616"/>
    </ligand>
</feature>
<evidence type="ECO:0000256" key="11">
    <source>
        <dbReference type="ARBA" id="ARBA00023152"/>
    </source>
</evidence>
<dbReference type="Gene3D" id="3.40.50.1260">
    <property type="entry name" value="Phosphoglycerate kinase, N-terminal domain"/>
    <property type="match status" value="2"/>
</dbReference>
<dbReference type="InterPro" id="IPR036043">
    <property type="entry name" value="Phosphoglycerate_kinase_sf"/>
</dbReference>
<keyword evidence="10 12" id="KW-0067">ATP-binding</keyword>
<evidence type="ECO:0000313" key="16">
    <source>
        <dbReference type="EMBL" id="MSV25793.1"/>
    </source>
</evidence>
<feature type="binding site" evidence="12 14">
    <location>
        <begin position="361"/>
        <end position="364"/>
    </location>
    <ligand>
        <name>ATP</name>
        <dbReference type="ChEBI" id="CHEBI:30616"/>
    </ligand>
</feature>
<evidence type="ECO:0000256" key="1">
    <source>
        <dbReference type="ARBA" id="ARBA00000642"/>
    </source>
</evidence>
<dbReference type="FunFam" id="3.40.50.1260:FF:000003">
    <property type="entry name" value="Phosphoglycerate kinase"/>
    <property type="match status" value="1"/>
</dbReference>
<organism evidence="16 17">
    <name type="scientific">Selenomonas montiformis</name>
    <dbReference type="NCBI Taxonomy" id="2652285"/>
    <lineage>
        <taxon>Bacteria</taxon>
        <taxon>Bacillati</taxon>
        <taxon>Bacillota</taxon>
        <taxon>Negativicutes</taxon>
        <taxon>Selenomonadales</taxon>
        <taxon>Selenomonadaceae</taxon>
        <taxon>Selenomonas</taxon>
    </lineage>
</organism>
<keyword evidence="12" id="KW-0963">Cytoplasm</keyword>
<dbReference type="InterPro" id="IPR015824">
    <property type="entry name" value="Phosphoglycerate_kinase_N"/>
</dbReference>
<dbReference type="GO" id="GO:0005829">
    <property type="term" value="C:cytosol"/>
    <property type="evidence" value="ECO:0007669"/>
    <property type="project" value="UniProtKB-ARBA"/>
</dbReference>
<dbReference type="RefSeq" id="WP_154621561.1">
    <property type="nucleotide sequence ID" value="NZ_JBQHVT010000002.1"/>
</dbReference>
<dbReference type="SUPFAM" id="SSF53748">
    <property type="entry name" value="Phosphoglycerate kinase"/>
    <property type="match status" value="1"/>
</dbReference>
<protein>
    <recommendedName>
        <fullName evidence="6 12">Phosphoglycerate kinase</fullName>
        <ecNumber evidence="5 12">2.7.2.3</ecNumber>
    </recommendedName>
</protein>
<evidence type="ECO:0000256" key="4">
    <source>
        <dbReference type="ARBA" id="ARBA00011245"/>
    </source>
</evidence>
<dbReference type="PRINTS" id="PR00477">
    <property type="entry name" value="PHGLYCKINASE"/>
</dbReference>
<dbReference type="GO" id="GO:0006094">
    <property type="term" value="P:gluconeogenesis"/>
    <property type="evidence" value="ECO:0007669"/>
    <property type="project" value="TreeGrafter"/>
</dbReference>
<feature type="binding site" evidence="12 13">
    <location>
        <begin position="21"/>
        <end position="23"/>
    </location>
    <ligand>
        <name>substrate</name>
    </ligand>
</feature>
<dbReference type="GO" id="GO:0005524">
    <property type="term" value="F:ATP binding"/>
    <property type="evidence" value="ECO:0007669"/>
    <property type="project" value="UniProtKB-KW"/>
</dbReference>
<accession>A0A6I2UUG0</accession>
<comment type="pathway">
    <text evidence="2 12">Carbohydrate degradation; glycolysis; pyruvate from D-glyceraldehyde 3-phosphate: step 2/5.</text>
</comment>
<feature type="binding site" evidence="12">
    <location>
        <position position="119"/>
    </location>
    <ligand>
        <name>substrate</name>
    </ligand>
</feature>
<feature type="binding site" evidence="12 14">
    <location>
        <position position="202"/>
    </location>
    <ligand>
        <name>ATP</name>
        <dbReference type="ChEBI" id="CHEBI:30616"/>
    </ligand>
</feature>
<feature type="binding site" evidence="13">
    <location>
        <position position="37"/>
    </location>
    <ligand>
        <name>(2R)-3-phosphoglycerate</name>
        <dbReference type="ChEBI" id="CHEBI:58272"/>
    </ligand>
</feature>
<dbReference type="EC" id="2.7.2.3" evidence="5 12"/>
<feature type="binding site" evidence="12">
    <location>
        <position position="152"/>
    </location>
    <ligand>
        <name>substrate</name>
    </ligand>
</feature>
<feature type="binding site" evidence="12 13">
    <location>
        <begin position="60"/>
        <end position="63"/>
    </location>
    <ligand>
        <name>substrate</name>
    </ligand>
</feature>
<feature type="binding site" evidence="12">
    <location>
        <position position="37"/>
    </location>
    <ligand>
        <name>substrate</name>
    </ligand>
</feature>
<evidence type="ECO:0000256" key="10">
    <source>
        <dbReference type="ARBA" id="ARBA00022840"/>
    </source>
</evidence>
<dbReference type="GO" id="GO:0043531">
    <property type="term" value="F:ADP binding"/>
    <property type="evidence" value="ECO:0007669"/>
    <property type="project" value="TreeGrafter"/>
</dbReference>
<dbReference type="Proteomes" id="UP000430222">
    <property type="component" value="Unassembled WGS sequence"/>
</dbReference>
<dbReference type="PROSITE" id="PS00111">
    <property type="entry name" value="PGLYCERATE_KINASE"/>
    <property type="match status" value="1"/>
</dbReference>